<dbReference type="SUPFAM" id="SSF53697">
    <property type="entry name" value="SIS domain"/>
    <property type="match status" value="1"/>
</dbReference>
<dbReference type="InterPro" id="IPR001672">
    <property type="entry name" value="G6P_Isomerase"/>
</dbReference>
<dbReference type="InterPro" id="IPR023096">
    <property type="entry name" value="G6P_Isomerase_C"/>
</dbReference>
<protein>
    <recommendedName>
        <fullName evidence="8">Glucose-6-phosphate isomerase</fullName>
        <shortName evidence="8">GPI</shortName>
        <ecNumber evidence="8">5.3.1.9</ecNumber>
    </recommendedName>
    <alternativeName>
        <fullName evidence="8">Phosphoglucose isomerase</fullName>
        <shortName evidence="8">PGI</shortName>
    </alternativeName>
    <alternativeName>
        <fullName evidence="8">Phosphohexose isomerase</fullName>
        <shortName evidence="8">PHI</shortName>
    </alternativeName>
</protein>
<feature type="active site" evidence="8">
    <location>
        <position position="384"/>
    </location>
</feature>
<evidence type="ECO:0000256" key="5">
    <source>
        <dbReference type="ARBA" id="ARBA00023152"/>
    </source>
</evidence>
<evidence type="ECO:0000256" key="1">
    <source>
        <dbReference type="ARBA" id="ARBA00004926"/>
    </source>
</evidence>
<dbReference type="HAMAP" id="MF_00473">
    <property type="entry name" value="G6P_isomerase"/>
    <property type="match status" value="1"/>
</dbReference>
<dbReference type="Gene3D" id="1.10.1390.10">
    <property type="match status" value="1"/>
</dbReference>
<comment type="pathway">
    <text evidence="1 8 9">Carbohydrate degradation; glycolysis; D-glyceraldehyde 3-phosphate and glycerone phosphate from D-glucose: step 2/4.</text>
</comment>
<dbReference type="EMBL" id="CP002985">
    <property type="protein sequence ID" value="AEM46978.1"/>
    <property type="molecule type" value="Genomic_DNA"/>
</dbReference>
<comment type="function">
    <text evidence="8">Catalyzes the reversible isomerization of glucose-6-phosphate to fructose-6-phosphate.</text>
</comment>
<dbReference type="CDD" id="cd05015">
    <property type="entry name" value="SIS_PGI_1"/>
    <property type="match status" value="1"/>
</dbReference>
<dbReference type="KEGG" id="afi:Acife_0784"/>
<evidence type="ECO:0000256" key="7">
    <source>
        <dbReference type="ARBA" id="ARBA00029321"/>
    </source>
</evidence>
<keyword evidence="5 8" id="KW-0324">Glycolysis</keyword>
<name>G0JM28_9PROT</name>
<dbReference type="PRINTS" id="PR00662">
    <property type="entry name" value="G6PISOMERASE"/>
</dbReference>
<evidence type="ECO:0000313" key="11">
    <source>
        <dbReference type="Proteomes" id="UP000009220"/>
    </source>
</evidence>
<dbReference type="InterPro" id="IPR035476">
    <property type="entry name" value="SIS_PGI_1"/>
</dbReference>
<dbReference type="PANTHER" id="PTHR11469:SF1">
    <property type="entry name" value="GLUCOSE-6-PHOSPHATE ISOMERASE"/>
    <property type="match status" value="1"/>
</dbReference>
<dbReference type="GO" id="GO:0097367">
    <property type="term" value="F:carbohydrate derivative binding"/>
    <property type="evidence" value="ECO:0007669"/>
    <property type="project" value="InterPro"/>
</dbReference>
<evidence type="ECO:0000256" key="8">
    <source>
        <dbReference type="HAMAP-Rule" id="MF_00473"/>
    </source>
</evidence>
<dbReference type="GO" id="GO:0005829">
    <property type="term" value="C:cytosol"/>
    <property type="evidence" value="ECO:0007669"/>
    <property type="project" value="TreeGrafter"/>
</dbReference>
<organism evidence="10 11">
    <name type="scientific">Acidithiobacillus ferrivorans SS3</name>
    <dbReference type="NCBI Taxonomy" id="743299"/>
    <lineage>
        <taxon>Bacteria</taxon>
        <taxon>Pseudomonadati</taxon>
        <taxon>Pseudomonadota</taxon>
        <taxon>Acidithiobacillia</taxon>
        <taxon>Acidithiobacillales</taxon>
        <taxon>Acidithiobacillaceae</taxon>
        <taxon>Acidithiobacillus</taxon>
    </lineage>
</organism>
<dbReference type="PROSITE" id="PS00765">
    <property type="entry name" value="P_GLUCOSE_ISOMERASE_1"/>
    <property type="match status" value="1"/>
</dbReference>
<dbReference type="HOGENOM" id="CLU_017947_3_1_6"/>
<keyword evidence="4 8" id="KW-0963">Cytoplasm</keyword>
<dbReference type="STRING" id="743299.Acife_0784"/>
<dbReference type="NCBIfam" id="NF001211">
    <property type="entry name" value="PRK00179.1"/>
    <property type="match status" value="1"/>
</dbReference>
<dbReference type="Gene3D" id="3.40.50.10490">
    <property type="entry name" value="Glucose-6-phosphate isomerase like protein, domain 1"/>
    <property type="match status" value="2"/>
</dbReference>
<feature type="active site" evidence="8">
    <location>
        <position position="504"/>
    </location>
</feature>
<comment type="catalytic activity">
    <reaction evidence="7 8 9">
        <text>alpha-D-glucose 6-phosphate = beta-D-fructose 6-phosphate</text>
        <dbReference type="Rhea" id="RHEA:11816"/>
        <dbReference type="ChEBI" id="CHEBI:57634"/>
        <dbReference type="ChEBI" id="CHEBI:58225"/>
        <dbReference type="EC" id="5.3.1.9"/>
    </reaction>
</comment>
<dbReference type="UniPathway" id="UPA00138"/>
<dbReference type="InterPro" id="IPR035482">
    <property type="entry name" value="SIS_PGI_2"/>
</dbReference>
<sequence length="549" mass="60945">MSYPVTELSSWHALAYHAQILKKSALRDLFSDYPERGHWFTAHGAGLYLDYSKNCVNEETIRLLIHLAEERLLPQRRAAMFGGEIVNLSEGRAALHTALRAPRDAVIIAEGRNVVPGIHVMLDRMREFSEQVRDGTWTGASGKAIRHIVHIGIGGSYLGPEMAYQALRSFRQKGLDVHFVANVDGAAFIEVTETIDPAETLFIVCSKTFTTPETMANAREARQWIVTALGEQAVLRHFVAVSTNVDAIREFGIASEQTFGFWDWVGGRYSMDSAIGLSTMIAIGPAHFEQLLQGFRAMDEHFLHAPMEENLPVLMGLLSIWNNNFLGADTLAILPYAHELRRLPAYLQQLHMESNGKCVGEHGESLTHQTCPIVWGEPGTDAQHSFYQLLHQGTRQIACDLIGFCEPLSGLVEHHDQLMANLFAQSKALAFGKSAEDLRTEGVPEKSIPYQICPGNRSSNVILAEALTPYTLGSLVALYEHSVFVQGAIWGVDSFDQWGVQLGKALAQHILPELSAYKMNLNLHDSSTQGLLNRYLRHKMSAAESDEES</sequence>
<dbReference type="CDD" id="cd05016">
    <property type="entry name" value="SIS_PGI_2"/>
    <property type="match status" value="1"/>
</dbReference>
<dbReference type="PROSITE" id="PS00174">
    <property type="entry name" value="P_GLUCOSE_ISOMERASE_2"/>
    <property type="match status" value="1"/>
</dbReference>
<dbReference type="GO" id="GO:0048029">
    <property type="term" value="F:monosaccharide binding"/>
    <property type="evidence" value="ECO:0007669"/>
    <property type="project" value="TreeGrafter"/>
</dbReference>
<keyword evidence="3 8" id="KW-0312">Gluconeogenesis</keyword>
<accession>G0JM28</accession>
<dbReference type="UniPathway" id="UPA00109">
    <property type="reaction ID" value="UER00181"/>
</dbReference>
<dbReference type="Proteomes" id="UP000009220">
    <property type="component" value="Chromosome"/>
</dbReference>
<dbReference type="Pfam" id="PF00342">
    <property type="entry name" value="PGI"/>
    <property type="match status" value="1"/>
</dbReference>
<dbReference type="GO" id="GO:0006096">
    <property type="term" value="P:glycolytic process"/>
    <property type="evidence" value="ECO:0007669"/>
    <property type="project" value="UniProtKB-UniRule"/>
</dbReference>
<dbReference type="PANTHER" id="PTHR11469">
    <property type="entry name" value="GLUCOSE-6-PHOSPHATE ISOMERASE"/>
    <property type="match status" value="1"/>
</dbReference>
<evidence type="ECO:0000256" key="2">
    <source>
        <dbReference type="ARBA" id="ARBA00006604"/>
    </source>
</evidence>
<evidence type="ECO:0000256" key="3">
    <source>
        <dbReference type="ARBA" id="ARBA00022432"/>
    </source>
</evidence>
<evidence type="ECO:0000256" key="4">
    <source>
        <dbReference type="ARBA" id="ARBA00022490"/>
    </source>
</evidence>
<dbReference type="InterPro" id="IPR018189">
    <property type="entry name" value="Phosphoglucose_isomerase_CS"/>
</dbReference>
<dbReference type="GO" id="GO:0006094">
    <property type="term" value="P:gluconeogenesis"/>
    <property type="evidence" value="ECO:0007669"/>
    <property type="project" value="UniProtKB-UniRule"/>
</dbReference>
<proteinExistence type="inferred from homology"/>
<reference evidence="10 11" key="1">
    <citation type="journal article" date="2011" name="J. Bacteriol.">
        <title>Draft genome of the psychrotolerant acidophile Acidithiobacillus ferrivorans SS3.</title>
        <authorList>
            <person name="Liljeqvist M."/>
            <person name="Valdes J."/>
            <person name="Holmes D.S."/>
            <person name="Dopson M."/>
        </authorList>
    </citation>
    <scope>NUCLEOTIDE SEQUENCE [LARGE SCALE GENOMIC DNA]</scope>
    <source>
        <strain evidence="10 11">SS3</strain>
    </source>
</reference>
<dbReference type="EC" id="5.3.1.9" evidence="8"/>
<comment type="subcellular location">
    <subcellularLocation>
        <location evidence="8">Cytoplasm</location>
    </subcellularLocation>
</comment>
<dbReference type="RefSeq" id="WP_014028245.1">
    <property type="nucleotide sequence ID" value="NC_015942.1"/>
</dbReference>
<gene>
    <name evidence="8" type="primary">pgi</name>
    <name evidence="10" type="ORF">Acife_0784</name>
</gene>
<dbReference type="AlphaFoldDB" id="G0JM28"/>
<dbReference type="eggNOG" id="COG0166">
    <property type="taxonomic scope" value="Bacteria"/>
</dbReference>
<dbReference type="FunFam" id="3.40.50.10490:FF:000018">
    <property type="entry name" value="Glucose-6-phosphate isomerase"/>
    <property type="match status" value="1"/>
</dbReference>
<dbReference type="PROSITE" id="PS51463">
    <property type="entry name" value="P_GLUCOSE_ISOMERASE_3"/>
    <property type="match status" value="1"/>
</dbReference>
<keyword evidence="6 8" id="KW-0413">Isomerase</keyword>
<feature type="active site" description="Proton donor" evidence="8">
    <location>
        <position position="353"/>
    </location>
</feature>
<dbReference type="InterPro" id="IPR046348">
    <property type="entry name" value="SIS_dom_sf"/>
</dbReference>
<dbReference type="GO" id="GO:0004347">
    <property type="term" value="F:glucose-6-phosphate isomerase activity"/>
    <property type="evidence" value="ECO:0007669"/>
    <property type="project" value="UniProtKB-UniRule"/>
</dbReference>
<comment type="similarity">
    <text evidence="2 8 9">Belongs to the GPI family.</text>
</comment>
<comment type="pathway">
    <text evidence="8">Carbohydrate biosynthesis; gluconeogenesis.</text>
</comment>
<evidence type="ECO:0000256" key="6">
    <source>
        <dbReference type="ARBA" id="ARBA00023235"/>
    </source>
</evidence>
<evidence type="ECO:0000256" key="9">
    <source>
        <dbReference type="RuleBase" id="RU000612"/>
    </source>
</evidence>
<dbReference type="GO" id="GO:0051156">
    <property type="term" value="P:glucose 6-phosphate metabolic process"/>
    <property type="evidence" value="ECO:0007669"/>
    <property type="project" value="TreeGrafter"/>
</dbReference>
<evidence type="ECO:0000313" key="10">
    <source>
        <dbReference type="EMBL" id="AEM46978.1"/>
    </source>
</evidence>